<protein>
    <submittedName>
        <fullName evidence="13">A disintegrin and metalloproteinase with thrombospondin motifs adt-2-like</fullName>
    </submittedName>
</protein>
<feature type="signal peptide" evidence="10">
    <location>
        <begin position="1"/>
        <end position="23"/>
    </location>
</feature>
<keyword evidence="1" id="KW-0645">Protease</keyword>
<evidence type="ECO:0000256" key="5">
    <source>
        <dbReference type="ARBA" id="ARBA00023049"/>
    </source>
</evidence>
<sequence>MKFGSALVCIVVLIAEGPRGAAPLTLPRPPRAQEPVPVTLEIQGPSGRYRRDAEGATPPDNIRLIVSSSDDVTTLYVRRVRRNAKQPRIYSATKHGFIKEETVSTAESALYVNDTDKTTISLTWNNMTLQKFYGSFVKDGHVHLLEPDLGAAQTEGQEVGPHMVSRVELVVDYFRDAVVIQDNNDLPLKEDSQRISRERRHVTGRRYSGTESRQQRDRRQVIRNNLFVEYGIVADHKNYQRWLSTTNSSLSGADRDHITKTRMVEFYDHVVNSIDAIFRSANNEKYSFNIILSGIVIFNETNSPPWTNRHAVCPGCDIVDDYEVLRQFSDWSRQFLQNIIPHDHAALFTGFDLYYKDLDSPKTIGLSFLSRMCTNWSVSVIEEKMNALTVHVAAHELGHNFGASHDGSQNAELCSATDLNLMASKMSRVTDPTKARNPWTFSACSLHSIYEYVDKLTSERRNCLLGVPAIPNRNFLPQPGLVYSADEQCQSSYGNRSRVCRNYHHGDWTSLCYGLACLVPEQSECHVIFPHDGTPCGYQKWCVQGLCVNSANADKVSDDCPLGDDPFVTCSPSDCKTGSGRHGDCCLYCQQFRKTTTTTTTTRTTTTATSTTPSTTTPRTTEHNTATPVLSTTNLPGNNPESDADTLSSVPPSPPSDGQNQTSVPGVQLSTTPSDPGVTRLSSSPTPQASTTMTDSPDPTPGSVTESLVITPQLEATLGVFLSLVALL</sequence>
<evidence type="ECO:0000256" key="3">
    <source>
        <dbReference type="ARBA" id="ARBA00022801"/>
    </source>
</evidence>
<feature type="region of interest" description="Disordered" evidence="9">
    <location>
        <begin position="599"/>
        <end position="705"/>
    </location>
</feature>
<feature type="compositionally biased region" description="Low complexity" evidence="9">
    <location>
        <begin position="599"/>
        <end position="619"/>
    </location>
</feature>
<reference evidence="12" key="1">
    <citation type="submission" date="2024-06" db="UniProtKB">
        <authorList>
            <consortium name="RefSeq"/>
        </authorList>
    </citation>
    <scope>NUCLEOTIDE SEQUENCE [LARGE SCALE GENOMIC DNA]</scope>
</reference>
<dbReference type="PANTHER" id="PTHR11905:SF159">
    <property type="entry name" value="ADAM METALLOPROTEASE"/>
    <property type="match status" value="1"/>
</dbReference>
<comment type="caution">
    <text evidence="8">Lacks conserved residue(s) required for the propagation of feature annotation.</text>
</comment>
<dbReference type="Gene3D" id="3.40.390.10">
    <property type="entry name" value="Collagenase (Catalytic Domain)"/>
    <property type="match status" value="1"/>
</dbReference>
<evidence type="ECO:0000256" key="9">
    <source>
        <dbReference type="SAM" id="MobiDB-lite"/>
    </source>
</evidence>
<name>A0A8B8ATN5_CRAVI</name>
<dbReference type="Gene3D" id="3.40.1620.60">
    <property type="match status" value="1"/>
</dbReference>
<feature type="binding site" evidence="8">
    <location>
        <position position="395"/>
    </location>
    <ligand>
        <name>Zn(2+)</name>
        <dbReference type="ChEBI" id="CHEBI:29105"/>
        <note>catalytic</note>
    </ligand>
</feature>
<evidence type="ECO:0000256" key="6">
    <source>
        <dbReference type="ARBA" id="ARBA00023157"/>
    </source>
</evidence>
<evidence type="ECO:0000256" key="8">
    <source>
        <dbReference type="PROSITE-ProRule" id="PRU00276"/>
    </source>
</evidence>
<dbReference type="InterPro" id="IPR001590">
    <property type="entry name" value="Peptidase_M12B"/>
</dbReference>
<accession>A0A8B8ATN5</accession>
<keyword evidence="6" id="KW-1015">Disulfide bond</keyword>
<dbReference type="RefSeq" id="XP_022293584.1">
    <property type="nucleotide sequence ID" value="XM_022437876.1"/>
</dbReference>
<dbReference type="KEGG" id="cvn:111104113"/>
<keyword evidence="12" id="KW-1185">Reference proteome</keyword>
<keyword evidence="3" id="KW-0378">Hydrolase</keyword>
<evidence type="ECO:0000313" key="12">
    <source>
        <dbReference type="Proteomes" id="UP000694844"/>
    </source>
</evidence>
<feature type="binding site" evidence="8">
    <location>
        <position position="399"/>
    </location>
    <ligand>
        <name>Zn(2+)</name>
        <dbReference type="ChEBI" id="CHEBI:29105"/>
        <note>catalytic</note>
    </ligand>
</feature>
<dbReference type="Pfam" id="PF17771">
    <property type="entry name" value="ADAMTS_CR_2"/>
    <property type="match status" value="1"/>
</dbReference>
<feature type="binding site" evidence="8">
    <location>
        <position position="405"/>
    </location>
    <ligand>
        <name>Zn(2+)</name>
        <dbReference type="ChEBI" id="CHEBI:29105"/>
        <note>catalytic</note>
    </ligand>
</feature>
<evidence type="ECO:0000256" key="10">
    <source>
        <dbReference type="SAM" id="SignalP"/>
    </source>
</evidence>
<dbReference type="GO" id="GO:0004222">
    <property type="term" value="F:metalloendopeptidase activity"/>
    <property type="evidence" value="ECO:0007669"/>
    <property type="project" value="InterPro"/>
</dbReference>
<evidence type="ECO:0000256" key="7">
    <source>
        <dbReference type="ARBA" id="ARBA00023180"/>
    </source>
</evidence>
<reference evidence="13" key="2">
    <citation type="submission" date="2025-08" db="UniProtKB">
        <authorList>
            <consortium name="RefSeq"/>
        </authorList>
    </citation>
    <scope>IDENTIFICATION</scope>
    <source>
        <tissue evidence="13">Whole sample</tissue>
    </source>
</reference>
<keyword evidence="2 8" id="KW-0479">Metal-binding</keyword>
<feature type="active site" evidence="8">
    <location>
        <position position="396"/>
    </location>
</feature>
<evidence type="ECO:0000259" key="11">
    <source>
        <dbReference type="PROSITE" id="PS50215"/>
    </source>
</evidence>
<dbReference type="Proteomes" id="UP000694844">
    <property type="component" value="Chromosome 1"/>
</dbReference>
<dbReference type="InterPro" id="IPR024079">
    <property type="entry name" value="MetalloPept_cat_dom_sf"/>
</dbReference>
<dbReference type="OrthoDB" id="5951731at2759"/>
<keyword evidence="10" id="KW-0732">Signal</keyword>
<dbReference type="PROSITE" id="PS50215">
    <property type="entry name" value="ADAM_MEPRO"/>
    <property type="match status" value="1"/>
</dbReference>
<dbReference type="GO" id="GO:0046872">
    <property type="term" value="F:metal ion binding"/>
    <property type="evidence" value="ECO:0007669"/>
    <property type="project" value="UniProtKB-KW"/>
</dbReference>
<dbReference type="Pfam" id="PF01421">
    <property type="entry name" value="Reprolysin"/>
    <property type="match status" value="1"/>
</dbReference>
<keyword evidence="5" id="KW-0482">Metalloprotease</keyword>
<dbReference type="AlphaFoldDB" id="A0A8B8ATN5"/>
<keyword evidence="4 8" id="KW-0862">Zinc</keyword>
<evidence type="ECO:0000313" key="13">
    <source>
        <dbReference type="RefSeq" id="XP_022293584.1"/>
    </source>
</evidence>
<evidence type="ECO:0000256" key="2">
    <source>
        <dbReference type="ARBA" id="ARBA00022723"/>
    </source>
</evidence>
<feature type="compositionally biased region" description="Polar residues" evidence="9">
    <location>
        <begin position="623"/>
        <end position="689"/>
    </location>
</feature>
<dbReference type="SUPFAM" id="SSF55486">
    <property type="entry name" value="Metalloproteases ('zincins'), catalytic domain"/>
    <property type="match status" value="1"/>
</dbReference>
<feature type="chain" id="PRO_5034190076" evidence="10">
    <location>
        <begin position="24"/>
        <end position="728"/>
    </location>
</feature>
<dbReference type="InterPro" id="IPR041645">
    <property type="entry name" value="ADAMTS_CR_2"/>
</dbReference>
<keyword evidence="7" id="KW-0325">Glycoprotein</keyword>
<dbReference type="GO" id="GO:0006509">
    <property type="term" value="P:membrane protein ectodomain proteolysis"/>
    <property type="evidence" value="ECO:0007669"/>
    <property type="project" value="TreeGrafter"/>
</dbReference>
<evidence type="ECO:0000256" key="1">
    <source>
        <dbReference type="ARBA" id="ARBA00022670"/>
    </source>
</evidence>
<gene>
    <name evidence="13" type="primary">LOC111104113</name>
</gene>
<proteinExistence type="predicted"/>
<organism evidence="12 13">
    <name type="scientific">Crassostrea virginica</name>
    <name type="common">Eastern oyster</name>
    <dbReference type="NCBI Taxonomy" id="6565"/>
    <lineage>
        <taxon>Eukaryota</taxon>
        <taxon>Metazoa</taxon>
        <taxon>Spiralia</taxon>
        <taxon>Lophotrochozoa</taxon>
        <taxon>Mollusca</taxon>
        <taxon>Bivalvia</taxon>
        <taxon>Autobranchia</taxon>
        <taxon>Pteriomorphia</taxon>
        <taxon>Ostreida</taxon>
        <taxon>Ostreoidea</taxon>
        <taxon>Ostreidae</taxon>
        <taxon>Crassostrea</taxon>
    </lineage>
</organism>
<feature type="domain" description="Peptidase M12B" evidence="11">
    <location>
        <begin position="226"/>
        <end position="468"/>
    </location>
</feature>
<dbReference type="PANTHER" id="PTHR11905">
    <property type="entry name" value="ADAM A DISINTEGRIN AND METALLOPROTEASE DOMAIN"/>
    <property type="match status" value="1"/>
</dbReference>
<evidence type="ECO:0000256" key="4">
    <source>
        <dbReference type="ARBA" id="ARBA00022833"/>
    </source>
</evidence>
<dbReference type="GeneID" id="111104113"/>